<gene>
    <name evidence="5" type="primary">adk</name>
    <name evidence="8" type="ORF">TVD_11070</name>
</gene>
<feature type="binding site" evidence="5">
    <location>
        <position position="150"/>
    </location>
    <ligand>
        <name>Zn(2+)</name>
        <dbReference type="ChEBI" id="CHEBI:29105"/>
        <note>structural</note>
    </ligand>
</feature>
<keyword evidence="2 5" id="KW-0545">Nucleotide biosynthesis</keyword>
<dbReference type="CDD" id="cd01428">
    <property type="entry name" value="ADK"/>
    <property type="match status" value="1"/>
</dbReference>
<feature type="binding site" evidence="5">
    <location>
        <begin position="10"/>
        <end position="15"/>
    </location>
    <ligand>
        <name>ATP</name>
        <dbReference type="ChEBI" id="CHEBI:30616"/>
    </ligand>
</feature>
<feature type="binding site" evidence="5">
    <location>
        <position position="127"/>
    </location>
    <ligand>
        <name>ATP</name>
        <dbReference type="ChEBI" id="CHEBI:30616"/>
    </ligand>
</feature>
<evidence type="ECO:0000256" key="5">
    <source>
        <dbReference type="HAMAP-Rule" id="MF_00235"/>
    </source>
</evidence>
<dbReference type="EMBL" id="CP011367">
    <property type="protein sequence ID" value="AKJ95858.1"/>
    <property type="molecule type" value="Genomic_DNA"/>
</dbReference>
<comment type="pathway">
    <text evidence="5">Purine metabolism; AMP biosynthesis via salvage pathway; AMP from ADP: step 1/1.</text>
</comment>
<dbReference type="PATRIC" id="fig|106634.4.peg.2255"/>
<dbReference type="InterPro" id="IPR000850">
    <property type="entry name" value="Adenylat/UMP-CMP_kin"/>
</dbReference>
<dbReference type="Pfam" id="PF00406">
    <property type="entry name" value="ADK"/>
    <property type="match status" value="1"/>
</dbReference>
<keyword evidence="5" id="KW-0479">Metal-binding</keyword>
<evidence type="ECO:0000256" key="3">
    <source>
        <dbReference type="ARBA" id="ARBA00022741"/>
    </source>
</evidence>
<evidence type="ECO:0000256" key="6">
    <source>
        <dbReference type="RuleBase" id="RU003330"/>
    </source>
</evidence>
<feature type="binding site" evidence="5">
    <location>
        <position position="153"/>
    </location>
    <ligand>
        <name>Zn(2+)</name>
        <dbReference type="ChEBI" id="CHEBI:29105"/>
        <note>structural</note>
    </ligand>
</feature>
<feature type="region of interest" description="LID" evidence="5">
    <location>
        <begin position="126"/>
        <end position="163"/>
    </location>
</feature>
<dbReference type="AlphaFoldDB" id="A0A0G3G3R0"/>
<feature type="binding site" evidence="5">
    <location>
        <position position="171"/>
    </location>
    <ligand>
        <name>AMP</name>
        <dbReference type="ChEBI" id="CHEBI:456215"/>
    </ligand>
</feature>
<dbReference type="PRINTS" id="PR00094">
    <property type="entry name" value="ADENYLTKNASE"/>
</dbReference>
<feature type="binding site" evidence="5">
    <location>
        <position position="133"/>
    </location>
    <ligand>
        <name>Zn(2+)</name>
        <dbReference type="ChEBI" id="CHEBI:29105"/>
        <note>structural</note>
    </ligand>
</feature>
<dbReference type="GO" id="GO:0005524">
    <property type="term" value="F:ATP binding"/>
    <property type="evidence" value="ECO:0007669"/>
    <property type="project" value="UniProtKB-UniRule"/>
</dbReference>
<dbReference type="NCBIfam" id="NF011100">
    <property type="entry name" value="PRK14527.1"/>
    <property type="match status" value="1"/>
</dbReference>
<organism evidence="8 9">
    <name type="scientific">Thioalkalivibrio versutus</name>
    <dbReference type="NCBI Taxonomy" id="106634"/>
    <lineage>
        <taxon>Bacteria</taxon>
        <taxon>Pseudomonadati</taxon>
        <taxon>Pseudomonadota</taxon>
        <taxon>Gammaproteobacteria</taxon>
        <taxon>Chromatiales</taxon>
        <taxon>Ectothiorhodospiraceae</taxon>
        <taxon>Thioalkalivibrio</taxon>
    </lineage>
</organism>
<dbReference type="NCBIfam" id="TIGR01351">
    <property type="entry name" value="adk"/>
    <property type="match status" value="1"/>
</dbReference>
<dbReference type="InterPro" id="IPR006259">
    <property type="entry name" value="Adenyl_kin_sub"/>
</dbReference>
<feature type="binding site" evidence="5">
    <location>
        <position position="199"/>
    </location>
    <ligand>
        <name>ATP</name>
        <dbReference type="ChEBI" id="CHEBI:30616"/>
    </ligand>
</feature>
<feature type="binding site" evidence="5">
    <location>
        <position position="31"/>
    </location>
    <ligand>
        <name>AMP</name>
        <dbReference type="ChEBI" id="CHEBI:456215"/>
    </ligand>
</feature>
<feature type="binding site" evidence="5">
    <location>
        <begin position="136"/>
        <end position="137"/>
    </location>
    <ligand>
        <name>ATP</name>
        <dbReference type="ChEBI" id="CHEBI:30616"/>
    </ligand>
</feature>
<evidence type="ECO:0000256" key="1">
    <source>
        <dbReference type="ARBA" id="ARBA00022679"/>
    </source>
</evidence>
<dbReference type="GO" id="GO:0004017">
    <property type="term" value="F:AMP kinase activity"/>
    <property type="evidence" value="ECO:0007669"/>
    <property type="project" value="UniProtKB-UniRule"/>
</dbReference>
<keyword evidence="1 5" id="KW-0808">Transferase</keyword>
<comment type="subunit">
    <text evidence="5 7">Monomer.</text>
</comment>
<dbReference type="NCBIfam" id="NF001380">
    <property type="entry name" value="PRK00279.1-2"/>
    <property type="match status" value="1"/>
</dbReference>
<evidence type="ECO:0000256" key="4">
    <source>
        <dbReference type="ARBA" id="ARBA00022777"/>
    </source>
</evidence>
<dbReference type="GO" id="GO:0044209">
    <property type="term" value="P:AMP salvage"/>
    <property type="evidence" value="ECO:0007669"/>
    <property type="project" value="UniProtKB-UniRule"/>
</dbReference>
<dbReference type="RefSeq" id="WP_018144090.1">
    <property type="nucleotide sequence ID" value="NZ_CP011367.1"/>
</dbReference>
<dbReference type="HAMAP" id="MF_00235">
    <property type="entry name" value="Adenylate_kinase_Adk"/>
    <property type="match status" value="1"/>
</dbReference>
<dbReference type="GO" id="GO:0005737">
    <property type="term" value="C:cytoplasm"/>
    <property type="evidence" value="ECO:0007669"/>
    <property type="project" value="UniProtKB-SubCell"/>
</dbReference>
<comment type="subcellular location">
    <subcellularLocation>
        <location evidence="5 7">Cytoplasm</location>
    </subcellularLocation>
</comment>
<keyword evidence="4 5" id="KW-0418">Kinase</keyword>
<dbReference type="UniPathway" id="UPA00588">
    <property type="reaction ID" value="UER00649"/>
</dbReference>
<dbReference type="GO" id="GO:0008270">
    <property type="term" value="F:zinc ion binding"/>
    <property type="evidence" value="ECO:0007669"/>
    <property type="project" value="UniProtKB-UniRule"/>
</dbReference>
<dbReference type="STRING" id="106634.TVD_11070"/>
<comment type="catalytic activity">
    <reaction evidence="5 7">
        <text>AMP + ATP = 2 ADP</text>
        <dbReference type="Rhea" id="RHEA:12973"/>
        <dbReference type="ChEBI" id="CHEBI:30616"/>
        <dbReference type="ChEBI" id="CHEBI:456215"/>
        <dbReference type="ChEBI" id="CHEBI:456216"/>
        <dbReference type="EC" id="2.7.4.3"/>
    </reaction>
</comment>
<evidence type="ECO:0000256" key="2">
    <source>
        <dbReference type="ARBA" id="ARBA00022727"/>
    </source>
</evidence>
<keyword evidence="5" id="KW-0963">Cytoplasm</keyword>
<evidence type="ECO:0000313" key="8">
    <source>
        <dbReference type="EMBL" id="AKJ95858.1"/>
    </source>
</evidence>
<feature type="binding site" evidence="5">
    <location>
        <position position="92"/>
    </location>
    <ligand>
        <name>AMP</name>
        <dbReference type="ChEBI" id="CHEBI:456215"/>
    </ligand>
</feature>
<feature type="binding site" evidence="5">
    <location>
        <position position="130"/>
    </location>
    <ligand>
        <name>Zn(2+)</name>
        <dbReference type="ChEBI" id="CHEBI:29105"/>
        <note>structural</note>
    </ligand>
</feature>
<feature type="binding site" evidence="5">
    <location>
        <begin position="57"/>
        <end position="59"/>
    </location>
    <ligand>
        <name>AMP</name>
        <dbReference type="ChEBI" id="CHEBI:456215"/>
    </ligand>
</feature>
<keyword evidence="9" id="KW-1185">Reference proteome</keyword>
<dbReference type="InterPro" id="IPR033690">
    <property type="entry name" value="Adenylat_kinase_CS"/>
</dbReference>
<dbReference type="KEGG" id="tvr:TVD_11070"/>
<reference evidence="8 9" key="1">
    <citation type="submission" date="2015-04" db="EMBL/GenBank/DDBJ databases">
        <title>Complete Sequence for the Genome of the Thioalkalivibrio versutus D301.</title>
        <authorList>
            <person name="Mu T."/>
            <person name="Zhou J."/>
            <person name="Xu X."/>
        </authorList>
    </citation>
    <scope>NUCLEOTIDE SEQUENCE [LARGE SCALE GENOMIC DNA]</scope>
    <source>
        <strain evidence="8 9">D301</strain>
    </source>
</reference>
<feature type="binding site" evidence="5">
    <location>
        <position position="36"/>
    </location>
    <ligand>
        <name>AMP</name>
        <dbReference type="ChEBI" id="CHEBI:456215"/>
    </ligand>
</feature>
<comment type="domain">
    <text evidence="5">Consists of three domains, a large central CORE domain and two small peripheral domains, NMPbind and LID, which undergo movements during catalysis. The LID domain closes over the site of phosphoryl transfer upon ATP binding. Assembling and dissambling the active center during each catalytic cycle provides an effective means to prevent ATP hydrolysis. Some bacteria have evolved a zinc-coordinating structure that stabilizes the LID domain.</text>
</comment>
<dbReference type="FunFam" id="3.40.50.300:FF:000106">
    <property type="entry name" value="Adenylate kinase mitochondrial"/>
    <property type="match status" value="1"/>
</dbReference>
<feature type="region of interest" description="NMP" evidence="5">
    <location>
        <begin position="30"/>
        <end position="59"/>
    </location>
</feature>
<name>A0A0G3G3R0_9GAMM</name>
<dbReference type="EC" id="2.7.4.3" evidence="5 7"/>
<keyword evidence="3 5" id="KW-0547">Nucleotide-binding</keyword>
<evidence type="ECO:0000313" key="9">
    <source>
        <dbReference type="Proteomes" id="UP000064201"/>
    </source>
</evidence>
<comment type="function">
    <text evidence="5">Catalyzes the reversible transfer of the terminal phosphate group between ATP and AMP. Plays an important role in cellular energy homeostasis and in adenine nucleotide metabolism.</text>
</comment>
<dbReference type="PANTHER" id="PTHR23359">
    <property type="entry name" value="NUCLEOTIDE KINASE"/>
    <property type="match status" value="1"/>
</dbReference>
<feature type="binding site" evidence="5">
    <location>
        <begin position="85"/>
        <end position="88"/>
    </location>
    <ligand>
        <name>AMP</name>
        <dbReference type="ChEBI" id="CHEBI:456215"/>
    </ligand>
</feature>
<dbReference type="OrthoDB" id="9805030at2"/>
<accession>A0A0G3G3R0</accession>
<dbReference type="Proteomes" id="UP000064201">
    <property type="component" value="Chromosome"/>
</dbReference>
<dbReference type="InterPro" id="IPR027417">
    <property type="entry name" value="P-loop_NTPase"/>
</dbReference>
<dbReference type="Pfam" id="PF05191">
    <property type="entry name" value="ADK_lid"/>
    <property type="match status" value="1"/>
</dbReference>
<keyword evidence="5 7" id="KW-0067">ATP-binding</keyword>
<dbReference type="SUPFAM" id="SSF52540">
    <property type="entry name" value="P-loop containing nucleoside triphosphate hydrolases"/>
    <property type="match status" value="1"/>
</dbReference>
<dbReference type="PROSITE" id="PS00113">
    <property type="entry name" value="ADENYLATE_KINASE"/>
    <property type="match status" value="1"/>
</dbReference>
<protein>
    <recommendedName>
        <fullName evidence="5 7">Adenylate kinase</fullName>
        <shortName evidence="5">AK</shortName>
        <ecNumber evidence="5 7">2.7.4.3</ecNumber>
    </recommendedName>
    <alternativeName>
        <fullName evidence="5">ATP-AMP transphosphorylase</fullName>
    </alternativeName>
    <alternativeName>
        <fullName evidence="5">ATP:AMP phosphotransferase</fullName>
    </alternativeName>
    <alternativeName>
        <fullName evidence="5">Adenylate monophosphate kinase</fullName>
    </alternativeName>
</protein>
<comment type="similarity">
    <text evidence="5 6">Belongs to the adenylate kinase family.</text>
</comment>
<feature type="binding site" evidence="5">
    <location>
        <position position="160"/>
    </location>
    <ligand>
        <name>AMP</name>
        <dbReference type="ChEBI" id="CHEBI:456215"/>
    </ligand>
</feature>
<dbReference type="NCBIfam" id="NF001381">
    <property type="entry name" value="PRK00279.1-3"/>
    <property type="match status" value="1"/>
</dbReference>
<evidence type="ECO:0000256" key="7">
    <source>
        <dbReference type="RuleBase" id="RU003331"/>
    </source>
</evidence>
<keyword evidence="5" id="KW-0862">Zinc</keyword>
<dbReference type="InterPro" id="IPR007862">
    <property type="entry name" value="Adenylate_kinase_lid-dom"/>
</dbReference>
<dbReference type="Gene3D" id="3.40.50.300">
    <property type="entry name" value="P-loop containing nucleotide triphosphate hydrolases"/>
    <property type="match status" value="1"/>
</dbReference>
<proteinExistence type="inferred from homology"/>
<sequence length="213" mass="23271">MRIVLMGAPGSGKGTQAKKMVATFGIPQISTGDLLRAAVAAETELGKQAKSAMDAGQLVPDDLVLGLIRDRLQEPDAQKGFILDGFPRNVAQAEALDTMLADIESPLDRAIQIDVPFEELKQRLTGRVSCGDCGAVFNTHTFPPQKEGVCDLCGGDLVHRADDNEETVVNRLKVYEEQTQPLIEYYDGHGLLKHINGTRDIELIFDEIRQLLS</sequence>